<proteinExistence type="inferred from homology"/>
<evidence type="ECO:0000256" key="10">
    <source>
        <dbReference type="ARBA" id="ARBA00023184"/>
    </source>
</evidence>
<protein>
    <recommendedName>
        <fullName evidence="3">Movement protein TGBp3</fullName>
    </recommendedName>
    <alternativeName>
        <fullName evidence="12">7 kDa protein</fullName>
    </alternativeName>
    <alternativeName>
        <fullName evidence="13">Triple gene block 3 protein</fullName>
    </alternativeName>
</protein>
<evidence type="ECO:0000256" key="8">
    <source>
        <dbReference type="ARBA" id="ARBA00023031"/>
    </source>
</evidence>
<evidence type="ECO:0000256" key="4">
    <source>
        <dbReference type="ARBA" id="ARBA00022448"/>
    </source>
</evidence>
<dbReference type="Pfam" id="PF02495">
    <property type="entry name" value="TGBp3"/>
    <property type="match status" value="1"/>
</dbReference>
<evidence type="ECO:0000256" key="12">
    <source>
        <dbReference type="ARBA" id="ARBA00030266"/>
    </source>
</evidence>
<dbReference type="GO" id="GO:0044167">
    <property type="term" value="C:host cell endoplasmic reticulum membrane"/>
    <property type="evidence" value="ECO:0007669"/>
    <property type="project" value="UniProtKB-SubCell"/>
</dbReference>
<evidence type="ECO:0000256" key="5">
    <source>
        <dbReference type="ARBA" id="ARBA00022692"/>
    </source>
</evidence>
<keyword evidence="5" id="KW-0812">Transmembrane</keyword>
<organism evidence="14">
    <name type="scientific">Pea streak virus</name>
    <dbReference type="NCBI Taxonomy" id="157777"/>
    <lineage>
        <taxon>Viruses</taxon>
        <taxon>Riboviria</taxon>
        <taxon>Orthornavirae</taxon>
        <taxon>Kitrinoviricota</taxon>
        <taxon>Alsuviricetes</taxon>
        <taxon>Tymovirales</taxon>
        <taxon>Betaflexiviridae</taxon>
        <taxon>Quinvirinae</taxon>
        <taxon>Carlavirus</taxon>
        <taxon>Carlavirus pisi</taxon>
    </lineage>
</organism>
<evidence type="ECO:0000256" key="11">
    <source>
        <dbReference type="ARBA" id="ARBA00025270"/>
    </source>
</evidence>
<keyword evidence="6" id="KW-1043">Host membrane</keyword>
<evidence type="ECO:0000256" key="9">
    <source>
        <dbReference type="ARBA" id="ARBA00023136"/>
    </source>
</evidence>
<name>F4YRJ9_9VIRU</name>
<reference evidence="14" key="1">
    <citation type="submission" date="2010-04" db="EMBL/GenBank/DDBJ databases">
        <title>Identification and sequencing genome of new virus infecting lucerne.</title>
        <authorList>
            <person name="Beckova M."/>
        </authorList>
    </citation>
    <scope>NUCLEOTIDE SEQUENCE</scope>
    <source>
        <strain evidence="14">V4</strain>
    </source>
</reference>
<evidence type="ECO:0000256" key="1">
    <source>
        <dbReference type="ARBA" id="ARBA00004625"/>
    </source>
</evidence>
<comment type="subcellular location">
    <subcellularLocation>
        <location evidence="1">Host endoplasmic reticulum membrane</location>
    </subcellularLocation>
</comment>
<keyword evidence="10" id="KW-1038">Host endoplasmic reticulum</keyword>
<accession>F4YRJ9</accession>
<evidence type="ECO:0000256" key="6">
    <source>
        <dbReference type="ARBA" id="ARBA00022870"/>
    </source>
</evidence>
<comment type="function">
    <text evidence="11">Plays a role in viral cell-to-cell propagation, by facilitating genome transport to neighboring plant cells through plasmosdesmata. May induce the formation of granular vesicles derived from the Endoplasmic reticulum, which align on actin filaments.</text>
</comment>
<dbReference type="GO" id="GO:0046740">
    <property type="term" value="P:transport of virus in host, cell to cell"/>
    <property type="evidence" value="ECO:0007669"/>
    <property type="project" value="UniProtKB-KW"/>
</dbReference>
<dbReference type="EMBL" id="HM107774">
    <property type="protein sequence ID" value="AEA48971.1"/>
    <property type="molecule type" value="Genomic_RNA"/>
</dbReference>
<evidence type="ECO:0000256" key="7">
    <source>
        <dbReference type="ARBA" id="ARBA00022989"/>
    </source>
</evidence>
<dbReference type="InterPro" id="IPR003411">
    <property type="entry name" value="TGBp3"/>
</dbReference>
<comment type="similarity">
    <text evidence="2">Belongs to the Tymovirales TGBp3 protein family.</text>
</comment>
<keyword evidence="8" id="KW-0916">Viral movement protein</keyword>
<evidence type="ECO:0000256" key="13">
    <source>
        <dbReference type="ARBA" id="ARBA00033148"/>
    </source>
</evidence>
<evidence type="ECO:0000256" key="3">
    <source>
        <dbReference type="ARBA" id="ARBA00013812"/>
    </source>
</evidence>
<keyword evidence="9" id="KW-0472">Membrane</keyword>
<keyword evidence="4" id="KW-0813">Transport</keyword>
<keyword evidence="7" id="KW-1133">Transmembrane helix</keyword>
<evidence type="ECO:0000256" key="2">
    <source>
        <dbReference type="ARBA" id="ARBA00010355"/>
    </source>
</evidence>
<sequence>MQLSQVVICISSCIIVLLGLNALESFLNNSSTSCTVILTGESVKIVGCEFSLSFIEYAKLCELQRIGDL</sequence>
<evidence type="ECO:0000313" key="14">
    <source>
        <dbReference type="EMBL" id="AEA48971.1"/>
    </source>
</evidence>